<reference evidence="2 3" key="1">
    <citation type="submission" date="2017-04" db="EMBL/GenBank/DDBJ databases">
        <title>Comparative genome analysis of Subtercola boreus.</title>
        <authorList>
            <person name="Cho Y.-J."/>
            <person name="Cho A."/>
            <person name="Kim O.-S."/>
            <person name="Lee J.-I."/>
        </authorList>
    </citation>
    <scope>NUCLEOTIDE SEQUENCE [LARGE SCALE GENOMIC DNA]</scope>
    <source>
        <strain evidence="2 3">P27444</strain>
    </source>
</reference>
<evidence type="ECO:0000313" key="3">
    <source>
        <dbReference type="Proteomes" id="UP000256709"/>
    </source>
</evidence>
<dbReference type="OrthoDB" id="177147at2"/>
<evidence type="ECO:0000313" key="2">
    <source>
        <dbReference type="EMBL" id="RFA12759.1"/>
    </source>
</evidence>
<accession>A0A3E0VTB6</accession>
<dbReference type="InterPro" id="IPR024079">
    <property type="entry name" value="MetalloPept_cat_dom_sf"/>
</dbReference>
<organism evidence="2 3">
    <name type="scientific">Subtercola boreus</name>
    <dbReference type="NCBI Taxonomy" id="120213"/>
    <lineage>
        <taxon>Bacteria</taxon>
        <taxon>Bacillati</taxon>
        <taxon>Actinomycetota</taxon>
        <taxon>Actinomycetes</taxon>
        <taxon>Micrococcales</taxon>
        <taxon>Microbacteriaceae</taxon>
        <taxon>Subtercola</taxon>
    </lineage>
</organism>
<dbReference type="EMBL" id="NBXA01000021">
    <property type="protein sequence ID" value="RFA12759.1"/>
    <property type="molecule type" value="Genomic_DNA"/>
</dbReference>
<dbReference type="RefSeq" id="WP_116283221.1">
    <property type="nucleotide sequence ID" value="NZ_NBXA01000021.1"/>
</dbReference>
<feature type="signal peptide" evidence="1">
    <location>
        <begin position="1"/>
        <end position="35"/>
    </location>
</feature>
<proteinExistence type="predicted"/>
<comment type="caution">
    <text evidence="2">The sequence shown here is derived from an EMBL/GenBank/DDBJ whole genome shotgun (WGS) entry which is preliminary data.</text>
</comment>
<dbReference type="Proteomes" id="UP000256709">
    <property type="component" value="Unassembled WGS sequence"/>
</dbReference>
<keyword evidence="1" id="KW-0732">Signal</keyword>
<dbReference type="Gene3D" id="3.40.390.10">
    <property type="entry name" value="Collagenase (Catalytic Domain)"/>
    <property type="match status" value="1"/>
</dbReference>
<evidence type="ECO:0008006" key="4">
    <source>
        <dbReference type="Google" id="ProtNLM"/>
    </source>
</evidence>
<dbReference type="GO" id="GO:0008237">
    <property type="term" value="F:metallopeptidase activity"/>
    <property type="evidence" value="ECO:0007669"/>
    <property type="project" value="InterPro"/>
</dbReference>
<feature type="chain" id="PRO_5017761387" description="Peptidase M10 metallopeptidase domain-containing protein" evidence="1">
    <location>
        <begin position="36"/>
        <end position="343"/>
    </location>
</feature>
<sequence>MSTSNRIRTRTLGAVVFALLVTTVVLPASSPVAHAEACSDAGHPQRVNTAGTTDYLETQACIGGEWKTVLAIKIGPDKMTIVESPTEPSWRLDVRSLFDLSAFNALDALQKFKDAVATGRAISEDEKAVFRLEMANVKAQSLILRGIRPANEGCKVRSRTTSPAERKEGKGWGPPSYSVLTYAFDPSVPDWAKAVILSAVVQYPLAIDAQDAAFQYPQQMVALDPASTVPPSILFKLVPSLHGADDDPALGITHGNEWDRSGSDVRWKSGEIRLTTNPNLLTPAVVGHEIGHVLGLDHQTENVDSVMAPIATVGLVMAPWSAHQTENAYDSRAFDPCMFLPAN</sequence>
<evidence type="ECO:0000256" key="1">
    <source>
        <dbReference type="SAM" id="SignalP"/>
    </source>
</evidence>
<protein>
    <recommendedName>
        <fullName evidence="4">Peptidase M10 metallopeptidase domain-containing protein</fullName>
    </recommendedName>
</protein>
<dbReference type="SUPFAM" id="SSF55486">
    <property type="entry name" value="Metalloproteases ('zincins'), catalytic domain"/>
    <property type="match status" value="1"/>
</dbReference>
<gene>
    <name evidence="2" type="ORF">B7R21_10555</name>
</gene>
<name>A0A3E0VTB6_9MICO</name>
<dbReference type="AlphaFoldDB" id="A0A3E0VTB6"/>